<proteinExistence type="predicted"/>
<evidence type="ECO:0000313" key="1">
    <source>
        <dbReference type="EMBL" id="KAK3341310.1"/>
    </source>
</evidence>
<comment type="caution">
    <text evidence="1">The sequence shown here is derived from an EMBL/GenBank/DDBJ whole genome shotgun (WGS) entry which is preliminary data.</text>
</comment>
<organism evidence="1 2">
    <name type="scientific">Lasiosphaeria hispida</name>
    <dbReference type="NCBI Taxonomy" id="260671"/>
    <lineage>
        <taxon>Eukaryota</taxon>
        <taxon>Fungi</taxon>
        <taxon>Dikarya</taxon>
        <taxon>Ascomycota</taxon>
        <taxon>Pezizomycotina</taxon>
        <taxon>Sordariomycetes</taxon>
        <taxon>Sordariomycetidae</taxon>
        <taxon>Sordariales</taxon>
        <taxon>Lasiosphaeriaceae</taxon>
        <taxon>Lasiosphaeria</taxon>
    </lineage>
</organism>
<reference evidence="1" key="1">
    <citation type="journal article" date="2023" name="Mol. Phylogenet. Evol.">
        <title>Genome-scale phylogeny and comparative genomics of the fungal order Sordariales.</title>
        <authorList>
            <person name="Hensen N."/>
            <person name="Bonometti L."/>
            <person name="Westerberg I."/>
            <person name="Brannstrom I.O."/>
            <person name="Guillou S."/>
            <person name="Cros-Aarteil S."/>
            <person name="Calhoun S."/>
            <person name="Haridas S."/>
            <person name="Kuo A."/>
            <person name="Mondo S."/>
            <person name="Pangilinan J."/>
            <person name="Riley R."/>
            <person name="LaButti K."/>
            <person name="Andreopoulos B."/>
            <person name="Lipzen A."/>
            <person name="Chen C."/>
            <person name="Yan M."/>
            <person name="Daum C."/>
            <person name="Ng V."/>
            <person name="Clum A."/>
            <person name="Steindorff A."/>
            <person name="Ohm R.A."/>
            <person name="Martin F."/>
            <person name="Silar P."/>
            <person name="Natvig D.O."/>
            <person name="Lalanne C."/>
            <person name="Gautier V."/>
            <person name="Ament-Velasquez S.L."/>
            <person name="Kruys A."/>
            <person name="Hutchinson M.I."/>
            <person name="Powell A.J."/>
            <person name="Barry K."/>
            <person name="Miller A.N."/>
            <person name="Grigoriev I.V."/>
            <person name="Debuchy R."/>
            <person name="Gladieux P."/>
            <person name="Hiltunen Thoren M."/>
            <person name="Johannesson H."/>
        </authorList>
    </citation>
    <scope>NUCLEOTIDE SEQUENCE</scope>
    <source>
        <strain evidence="1">CBS 955.72</strain>
    </source>
</reference>
<accession>A0AAJ0H623</accession>
<name>A0AAJ0H623_9PEZI</name>
<dbReference type="AlphaFoldDB" id="A0AAJ0H623"/>
<sequence>MFSSTPSASKSLVPMSWLDMVNATSLSTLILDTLSRSQSGVDSSALQLGSCELHWHLCLRLQCTIHHCLGLQMST</sequence>
<evidence type="ECO:0000313" key="2">
    <source>
        <dbReference type="Proteomes" id="UP001275084"/>
    </source>
</evidence>
<gene>
    <name evidence="1" type="ORF">B0T25DRAFT_557977</name>
</gene>
<dbReference type="EMBL" id="JAUIQD010000008">
    <property type="protein sequence ID" value="KAK3341310.1"/>
    <property type="molecule type" value="Genomic_DNA"/>
</dbReference>
<protein>
    <submittedName>
        <fullName evidence="1">Uncharacterized protein</fullName>
    </submittedName>
</protein>
<keyword evidence="2" id="KW-1185">Reference proteome</keyword>
<dbReference type="Proteomes" id="UP001275084">
    <property type="component" value="Unassembled WGS sequence"/>
</dbReference>
<reference evidence="1" key="2">
    <citation type="submission" date="2023-06" db="EMBL/GenBank/DDBJ databases">
        <authorList>
            <consortium name="Lawrence Berkeley National Laboratory"/>
            <person name="Haridas S."/>
            <person name="Hensen N."/>
            <person name="Bonometti L."/>
            <person name="Westerberg I."/>
            <person name="Brannstrom I.O."/>
            <person name="Guillou S."/>
            <person name="Cros-Aarteil S."/>
            <person name="Calhoun S."/>
            <person name="Kuo A."/>
            <person name="Mondo S."/>
            <person name="Pangilinan J."/>
            <person name="Riley R."/>
            <person name="Labutti K."/>
            <person name="Andreopoulos B."/>
            <person name="Lipzen A."/>
            <person name="Chen C."/>
            <person name="Yanf M."/>
            <person name="Daum C."/>
            <person name="Ng V."/>
            <person name="Clum A."/>
            <person name="Steindorff A."/>
            <person name="Ohm R."/>
            <person name="Martin F."/>
            <person name="Silar P."/>
            <person name="Natvig D."/>
            <person name="Lalanne C."/>
            <person name="Gautier V."/>
            <person name="Ament-Velasquez S.L."/>
            <person name="Kruys A."/>
            <person name="Hutchinson M.I."/>
            <person name="Powell A.J."/>
            <person name="Barry K."/>
            <person name="Miller A.N."/>
            <person name="Grigoriev I.V."/>
            <person name="Debuchy R."/>
            <person name="Gladieux P."/>
            <person name="Thoren M.H."/>
            <person name="Johannesson H."/>
        </authorList>
    </citation>
    <scope>NUCLEOTIDE SEQUENCE</scope>
    <source>
        <strain evidence="1">CBS 955.72</strain>
    </source>
</reference>